<evidence type="ECO:0000256" key="1">
    <source>
        <dbReference type="ARBA" id="ARBA00022679"/>
    </source>
</evidence>
<evidence type="ECO:0000256" key="8">
    <source>
        <dbReference type="SAM" id="MobiDB-lite"/>
    </source>
</evidence>
<evidence type="ECO:0000256" key="3">
    <source>
        <dbReference type="ARBA" id="ARBA00022722"/>
    </source>
</evidence>
<dbReference type="InterPro" id="IPR001584">
    <property type="entry name" value="Integrase_cat-core"/>
</dbReference>
<keyword evidence="11" id="KW-1185">Reference proteome</keyword>
<dbReference type="AlphaFoldDB" id="A0A1Q3EQZ2"/>
<dbReference type="EMBL" id="BDGU01001158">
    <property type="protein sequence ID" value="GAW09613.1"/>
    <property type="molecule type" value="Genomic_DNA"/>
</dbReference>
<dbReference type="InterPro" id="IPR012337">
    <property type="entry name" value="RNaseH-like_sf"/>
</dbReference>
<dbReference type="Gene3D" id="3.10.10.10">
    <property type="entry name" value="HIV Type 1 Reverse Transcriptase, subunit A, domain 1"/>
    <property type="match status" value="2"/>
</dbReference>
<dbReference type="PANTHER" id="PTHR37984">
    <property type="entry name" value="PROTEIN CBG26694"/>
    <property type="match status" value="1"/>
</dbReference>
<dbReference type="Pfam" id="PF17917">
    <property type="entry name" value="RT_RNaseH"/>
    <property type="match status" value="1"/>
</dbReference>
<keyword evidence="2" id="KW-0548">Nucleotidyltransferase</keyword>
<evidence type="ECO:0000313" key="10">
    <source>
        <dbReference type="EMBL" id="GAW09613.1"/>
    </source>
</evidence>
<comment type="caution">
    <text evidence="10">The sequence shown here is derived from an EMBL/GenBank/DDBJ whole genome shotgun (WGS) entry which is preliminary data.</text>
</comment>
<evidence type="ECO:0000256" key="6">
    <source>
        <dbReference type="ARBA" id="ARBA00022884"/>
    </source>
</evidence>
<dbReference type="GO" id="GO:0008233">
    <property type="term" value="F:peptidase activity"/>
    <property type="evidence" value="ECO:0007669"/>
    <property type="project" value="UniProtKB-KW"/>
</dbReference>
<name>A0A1Q3EQZ2_LENED</name>
<dbReference type="Gene3D" id="3.30.420.10">
    <property type="entry name" value="Ribonuclease H-like superfamily/Ribonuclease H"/>
    <property type="match status" value="1"/>
</dbReference>
<dbReference type="GO" id="GO:0015074">
    <property type="term" value="P:DNA integration"/>
    <property type="evidence" value="ECO:0007669"/>
    <property type="project" value="InterPro"/>
</dbReference>
<dbReference type="Gene3D" id="1.10.340.70">
    <property type="match status" value="1"/>
</dbReference>
<dbReference type="PANTHER" id="PTHR37984:SF5">
    <property type="entry name" value="PROTEIN NYNRIN-LIKE"/>
    <property type="match status" value="1"/>
</dbReference>
<dbReference type="SUPFAM" id="SSF56672">
    <property type="entry name" value="DNA/RNA polymerases"/>
    <property type="match status" value="1"/>
</dbReference>
<keyword evidence="6" id="KW-0694">RNA-binding</keyword>
<keyword evidence="10" id="KW-0645">Protease</keyword>
<reference evidence="10 11" key="2">
    <citation type="submission" date="2017-02" db="EMBL/GenBank/DDBJ databases">
        <title>A genome survey and senescence transcriptome analysis in Lentinula edodes.</title>
        <authorList>
            <person name="Sakamoto Y."/>
            <person name="Nakade K."/>
            <person name="Sato S."/>
            <person name="Yoshida Y."/>
            <person name="Miyazaki K."/>
            <person name="Natsume S."/>
            <person name="Konno N."/>
        </authorList>
    </citation>
    <scope>NUCLEOTIDE SEQUENCE [LARGE SCALE GENOMIC DNA]</scope>
    <source>
        <strain evidence="10 11">NBRC 111202</strain>
    </source>
</reference>
<evidence type="ECO:0000313" key="11">
    <source>
        <dbReference type="Proteomes" id="UP000188533"/>
    </source>
</evidence>
<dbReference type="InterPro" id="IPR043128">
    <property type="entry name" value="Rev_trsase/Diguanyl_cyclase"/>
</dbReference>
<dbReference type="Pfam" id="PF00665">
    <property type="entry name" value="rve"/>
    <property type="match status" value="1"/>
</dbReference>
<sequence length="1113" mass="124110">MPATESIDTSVPADTEAIPVCIVEEDTVPSGLGSDITAFDVDGPSGIYTRNEGGKGAFRHARVEEGHSYCCKLKLNPGATHKLNIPKNATFRKKVHQKPLTPPQKEYMHGKIDELLAAGIIEQCDPSQVKCVSPTTLAKKAHEGGGLTVDELKHRLNDECIEAGLPSCFDLPPRPKPTAEPADKPAAQKWRICQNFREVNELTEIAPMPQGDIRAKQLSISGHKFLCFFDFASGFYAIDVDPESRPYTAFYVEGRGYFWYRRMPFGLTGAPSTFAHMTATRLGDLTNDGTMELFVDDGAAAADDFETMFSKIQRILQRVREKKLSLSAAKSAFFIDEGVFAGAKVSASGVTTDPGKLTAIVQWRQPQDALNLASFLGLTGHFRDLIKNYSRIEGPLRDLLKEVVLPLKYTKSKYRSTLEAWKLDSRWRKEHTCAFLKLKELMVSEPLLRSPRWDGSHFIVTTDGCKEGFAGVLAQRFTTQLENGKVVEKIHPIAFASKRTSAAERNYKPFLLEFAALKYSLDKFSDVVWGYPVEIETDCQALRDVLVSDRLNAAHARWRDGILAHHIVDVRHVPGKLNVVADGISRKDEGLPEFEGDGSSWSVSKDWESSRGLVQDVMALEEEESNEFVALRRRFSDEPVFSEVVNALANLKSNASIRVKARAEHRAKGYMIEDGKLWKVGGRGARARPRVECVTKEEAVALARIQHADGGHWGRDSVKIALLDRICSPKLDESILKAIRECPRCKNFGPAHLHSLLSPITRRHPFELVVGDYLSMSKGKGGYHNIGLYLDTCSQHVWGFKFKTHGTARTTVSSLNHIFSEFLTAETFMSDQGSHFKNKDVIQYCESKGTKHQVTPAYSPWVNGLVEGTNRLLLHVLKRLCAPDVGEDSDEWKAMDTFEKLPQTWPDHFEEAISVLNNRILPALKFSPKEILLGLAVNTRQTSVEEATSVTKEGNMMTHMLYAEQQRLDGYEEAVVHAQRRKSLFDKAVLGSKEGLVEFTKGDLVQYRFNQMDNTHSTAVKLAARWSKPVRVAEKLENSYELVERDGTKVNGGPFHARRIRSFTPNPGTSLWVEQQEVEKLRSLEGSGKTAEGYGGAEHGSVQGVAVEDDVCS</sequence>
<dbReference type="GO" id="GO:0003964">
    <property type="term" value="F:RNA-directed DNA polymerase activity"/>
    <property type="evidence" value="ECO:0007669"/>
    <property type="project" value="UniProtKB-KW"/>
</dbReference>
<dbReference type="Pfam" id="PF00078">
    <property type="entry name" value="RVT_1"/>
    <property type="match status" value="1"/>
</dbReference>
<dbReference type="STRING" id="5353.A0A1Q3EQZ2"/>
<protein>
    <submittedName>
        <fullName evidence="10">Protease</fullName>
    </submittedName>
</protein>
<dbReference type="GO" id="GO:0005634">
    <property type="term" value="C:nucleus"/>
    <property type="evidence" value="ECO:0007669"/>
    <property type="project" value="UniProtKB-ARBA"/>
</dbReference>
<organism evidence="10 11">
    <name type="scientific">Lentinula edodes</name>
    <name type="common">Shiitake mushroom</name>
    <name type="synonym">Lentinus edodes</name>
    <dbReference type="NCBI Taxonomy" id="5353"/>
    <lineage>
        <taxon>Eukaryota</taxon>
        <taxon>Fungi</taxon>
        <taxon>Dikarya</taxon>
        <taxon>Basidiomycota</taxon>
        <taxon>Agaricomycotina</taxon>
        <taxon>Agaricomycetes</taxon>
        <taxon>Agaricomycetidae</taxon>
        <taxon>Agaricales</taxon>
        <taxon>Marasmiineae</taxon>
        <taxon>Omphalotaceae</taxon>
        <taxon>Lentinula</taxon>
    </lineage>
</organism>
<dbReference type="CDD" id="cd01647">
    <property type="entry name" value="RT_LTR"/>
    <property type="match status" value="1"/>
</dbReference>
<evidence type="ECO:0000256" key="2">
    <source>
        <dbReference type="ARBA" id="ARBA00022695"/>
    </source>
</evidence>
<keyword evidence="3" id="KW-0540">Nuclease</keyword>
<dbReference type="SUPFAM" id="SSF53098">
    <property type="entry name" value="Ribonuclease H-like"/>
    <property type="match status" value="1"/>
</dbReference>
<gene>
    <name evidence="10" type="ORF">LENED_011779</name>
</gene>
<dbReference type="InterPro" id="IPR036397">
    <property type="entry name" value="RNaseH_sf"/>
</dbReference>
<proteinExistence type="predicted"/>
<reference evidence="10 11" key="1">
    <citation type="submission" date="2016-08" db="EMBL/GenBank/DDBJ databases">
        <authorList>
            <consortium name="Lentinula edodes genome sequencing consortium"/>
            <person name="Sakamoto Y."/>
            <person name="Nakade K."/>
            <person name="Sato S."/>
            <person name="Yoshida Y."/>
            <person name="Miyazaki K."/>
            <person name="Natsume S."/>
            <person name="Konno N."/>
        </authorList>
    </citation>
    <scope>NUCLEOTIDE SEQUENCE [LARGE SCALE GENOMIC DNA]</scope>
    <source>
        <strain evidence="10 11">NBRC 111202</strain>
    </source>
</reference>
<dbReference type="Gene3D" id="3.30.70.270">
    <property type="match status" value="2"/>
</dbReference>
<keyword evidence="1" id="KW-0808">Transferase</keyword>
<keyword evidence="5" id="KW-0378">Hydrolase</keyword>
<evidence type="ECO:0000256" key="4">
    <source>
        <dbReference type="ARBA" id="ARBA00022759"/>
    </source>
</evidence>
<dbReference type="InterPro" id="IPR043502">
    <property type="entry name" value="DNA/RNA_pol_sf"/>
</dbReference>
<dbReference type="GO" id="GO:0006508">
    <property type="term" value="P:proteolysis"/>
    <property type="evidence" value="ECO:0007669"/>
    <property type="project" value="UniProtKB-KW"/>
</dbReference>
<accession>A0A1Q3EQZ2</accession>
<dbReference type="InterPro" id="IPR050951">
    <property type="entry name" value="Retrovirus_Pol_polyprotein"/>
</dbReference>
<dbReference type="CDD" id="cd09274">
    <property type="entry name" value="RNase_HI_RT_Ty3"/>
    <property type="match status" value="1"/>
</dbReference>
<dbReference type="GO" id="GO:0003723">
    <property type="term" value="F:RNA binding"/>
    <property type="evidence" value="ECO:0007669"/>
    <property type="project" value="UniProtKB-KW"/>
</dbReference>
<dbReference type="PROSITE" id="PS50994">
    <property type="entry name" value="INTEGRASE"/>
    <property type="match status" value="1"/>
</dbReference>
<feature type="region of interest" description="Disordered" evidence="8">
    <location>
        <begin position="1083"/>
        <end position="1113"/>
    </location>
</feature>
<evidence type="ECO:0000256" key="7">
    <source>
        <dbReference type="ARBA" id="ARBA00022918"/>
    </source>
</evidence>
<dbReference type="GO" id="GO:0004519">
    <property type="term" value="F:endonuclease activity"/>
    <property type="evidence" value="ECO:0007669"/>
    <property type="project" value="UniProtKB-KW"/>
</dbReference>
<keyword evidence="4" id="KW-0255">Endonuclease</keyword>
<dbReference type="InterPro" id="IPR041373">
    <property type="entry name" value="RT_RNaseH"/>
</dbReference>
<evidence type="ECO:0000256" key="5">
    <source>
        <dbReference type="ARBA" id="ARBA00022801"/>
    </source>
</evidence>
<feature type="domain" description="Integrase catalytic" evidence="9">
    <location>
        <begin position="761"/>
        <end position="936"/>
    </location>
</feature>
<dbReference type="InterPro" id="IPR000477">
    <property type="entry name" value="RT_dom"/>
</dbReference>
<dbReference type="Proteomes" id="UP000188533">
    <property type="component" value="Unassembled WGS sequence"/>
</dbReference>
<evidence type="ECO:0000259" key="9">
    <source>
        <dbReference type="PROSITE" id="PS50994"/>
    </source>
</evidence>
<keyword evidence="7" id="KW-0695">RNA-directed DNA polymerase</keyword>